<sequence>MGKTLAINAGSSSLKWQLYAMPEETVIAKGIFERIGLPESISTTKFGGESHTRKQNIVDHRQAVLLLMDELIHFNLIKEFREITGIGHRVVAGGEFFKSSTVITPEVLEEIKNLSILAPLHNPANVLGIEAFQRLLPDTLAVAVFDTAFHTTLPEKAYRYPIPTKYYSDYSIRKYGAHGTSHMYVSQEAAKFLDQPIEDLKLITAHIGNGASITAIDGGKSIDTSMGFTPLAGVMMGTRSGEMDASVIPYMLESDPSLRTAQDVIDVLNNKSGVLGVSDLSSDMRDLQAAKEQGNPKAILAYEMYVDRIKKFIAQYFGVLNGADALIFTAGVGENDTDVRRDVVNGLSWFGMELDETKNVRGAFGEISMPDSKVKVLVIPTNEELVIARDVEVAKQNK</sequence>
<dbReference type="RefSeq" id="WP_120772420.1">
    <property type="nucleotide sequence ID" value="NZ_CP032627.1"/>
</dbReference>
<feature type="binding site" evidence="6">
    <location>
        <position position="15"/>
    </location>
    <ligand>
        <name>ATP</name>
        <dbReference type="ChEBI" id="CHEBI:30616"/>
    </ligand>
</feature>
<dbReference type="UniPathway" id="UPA00340">
    <property type="reaction ID" value="UER00458"/>
</dbReference>
<dbReference type="PIRSF" id="PIRSF000722">
    <property type="entry name" value="Acetate_prop_kin"/>
    <property type="match status" value="1"/>
</dbReference>
<dbReference type="EC" id="2.7.2.1" evidence="6"/>
<dbReference type="Gene3D" id="3.30.420.40">
    <property type="match status" value="2"/>
</dbReference>
<comment type="similarity">
    <text evidence="1 6 7">Belongs to the acetokinase family.</text>
</comment>
<feature type="site" description="Transition state stabilizer" evidence="6">
    <location>
        <position position="239"/>
    </location>
</feature>
<keyword evidence="3 6" id="KW-0547">Nucleotide-binding</keyword>
<feature type="binding site" evidence="6">
    <location>
        <begin position="283"/>
        <end position="285"/>
    </location>
    <ligand>
        <name>ATP</name>
        <dbReference type="ChEBI" id="CHEBI:30616"/>
    </ligand>
</feature>
<dbReference type="AlphaFoldDB" id="A0A387BJ25"/>
<keyword evidence="5 6" id="KW-0067">ATP-binding</keyword>
<evidence type="ECO:0000256" key="4">
    <source>
        <dbReference type="ARBA" id="ARBA00022777"/>
    </source>
</evidence>
<dbReference type="GO" id="GO:0008776">
    <property type="term" value="F:acetate kinase activity"/>
    <property type="evidence" value="ECO:0007669"/>
    <property type="project" value="UniProtKB-UniRule"/>
</dbReference>
<feature type="binding site" evidence="6">
    <location>
        <begin position="331"/>
        <end position="335"/>
    </location>
    <ligand>
        <name>ATP</name>
        <dbReference type="ChEBI" id="CHEBI:30616"/>
    </ligand>
</feature>
<gene>
    <name evidence="6" type="primary">ackA</name>
    <name evidence="8" type="ORF">D7I46_08025</name>
</gene>
<keyword evidence="9" id="KW-1185">Reference proteome</keyword>
<dbReference type="InterPro" id="IPR043129">
    <property type="entry name" value="ATPase_NBD"/>
</dbReference>
<feature type="binding site" evidence="6">
    <location>
        <position position="383"/>
    </location>
    <ligand>
        <name>Mg(2+)</name>
        <dbReference type="ChEBI" id="CHEBI:18420"/>
    </ligand>
</feature>
<dbReference type="InterPro" id="IPR023865">
    <property type="entry name" value="Aliphatic_acid_kinase_CS"/>
</dbReference>
<dbReference type="PANTHER" id="PTHR21060">
    <property type="entry name" value="ACETATE KINASE"/>
    <property type="match status" value="1"/>
</dbReference>
<dbReference type="InterPro" id="IPR004372">
    <property type="entry name" value="Ac/propionate_kinase"/>
</dbReference>
<dbReference type="Pfam" id="PF00871">
    <property type="entry name" value="Acetate_kinase"/>
    <property type="match status" value="1"/>
</dbReference>
<dbReference type="HAMAP" id="MF_00020">
    <property type="entry name" value="Acetate_kinase"/>
    <property type="match status" value="1"/>
</dbReference>
<name>A0A387BJ25_9LACT</name>
<dbReference type="PROSITE" id="PS01075">
    <property type="entry name" value="ACETATE_KINASE_1"/>
    <property type="match status" value="1"/>
</dbReference>
<comment type="pathway">
    <text evidence="6">Metabolic intermediate biosynthesis; acetyl-CoA biosynthesis; acetyl-CoA from acetate: step 1/2.</text>
</comment>
<proteinExistence type="inferred from homology"/>
<dbReference type="PRINTS" id="PR00471">
    <property type="entry name" value="ACETATEKNASE"/>
</dbReference>
<evidence type="ECO:0000256" key="6">
    <source>
        <dbReference type="HAMAP-Rule" id="MF_00020"/>
    </source>
</evidence>
<protein>
    <recommendedName>
        <fullName evidence="6">Acetate kinase</fullName>
        <ecNumber evidence="6">2.7.2.1</ecNumber>
    </recommendedName>
    <alternativeName>
        <fullName evidence="6">Acetokinase</fullName>
    </alternativeName>
</protein>
<evidence type="ECO:0000256" key="5">
    <source>
        <dbReference type="ARBA" id="ARBA00022840"/>
    </source>
</evidence>
<dbReference type="GO" id="GO:0006085">
    <property type="term" value="P:acetyl-CoA biosynthetic process"/>
    <property type="evidence" value="ECO:0007669"/>
    <property type="project" value="UniProtKB-UniRule"/>
</dbReference>
<dbReference type="KEGG" id="lact:D7I46_08025"/>
<accession>A0A387BJ25</accession>
<comment type="subunit">
    <text evidence="6">Homodimer.</text>
</comment>
<evidence type="ECO:0000256" key="7">
    <source>
        <dbReference type="RuleBase" id="RU003835"/>
    </source>
</evidence>
<dbReference type="NCBIfam" id="TIGR00016">
    <property type="entry name" value="ackA"/>
    <property type="match status" value="1"/>
</dbReference>
<evidence type="ECO:0000313" key="8">
    <source>
        <dbReference type="EMBL" id="AYG01037.1"/>
    </source>
</evidence>
<dbReference type="GO" id="GO:0005524">
    <property type="term" value="F:ATP binding"/>
    <property type="evidence" value="ECO:0007669"/>
    <property type="project" value="UniProtKB-KW"/>
</dbReference>
<comment type="cofactor">
    <cofactor evidence="6">
        <name>Mg(2+)</name>
        <dbReference type="ChEBI" id="CHEBI:18420"/>
    </cofactor>
    <cofactor evidence="6">
        <name>Mn(2+)</name>
        <dbReference type="ChEBI" id="CHEBI:29035"/>
    </cofactor>
    <text evidence="6">Mg(2+). Can also accept Mn(2+).</text>
</comment>
<feature type="binding site" evidence="6">
    <location>
        <position position="89"/>
    </location>
    <ligand>
        <name>substrate</name>
    </ligand>
</feature>
<feature type="active site" description="Proton donor/acceptor" evidence="6">
    <location>
        <position position="146"/>
    </location>
</feature>
<keyword evidence="6" id="KW-0460">Magnesium</keyword>
<dbReference type="GO" id="GO:0000287">
    <property type="term" value="F:magnesium ion binding"/>
    <property type="evidence" value="ECO:0007669"/>
    <property type="project" value="UniProtKB-UniRule"/>
</dbReference>
<feature type="binding site" evidence="6">
    <location>
        <begin position="206"/>
        <end position="210"/>
    </location>
    <ligand>
        <name>ATP</name>
        <dbReference type="ChEBI" id="CHEBI:30616"/>
    </ligand>
</feature>
<keyword evidence="2 6" id="KW-0808">Transferase</keyword>
<comment type="function">
    <text evidence="6">Catalyzes the formation of acetyl phosphate from acetate and ATP. Can also catalyze the reverse reaction.</text>
</comment>
<dbReference type="SUPFAM" id="SSF53067">
    <property type="entry name" value="Actin-like ATPase domain"/>
    <property type="match status" value="2"/>
</dbReference>
<evidence type="ECO:0000313" key="9">
    <source>
        <dbReference type="Proteomes" id="UP000269374"/>
    </source>
</evidence>
<reference evidence="8 9" key="1">
    <citation type="submission" date="2018-09" db="EMBL/GenBank/DDBJ databases">
        <title>Genome sequencing of strain 1JSPR-7.</title>
        <authorList>
            <person name="Heo J."/>
            <person name="Kim S.-J."/>
            <person name="Kwon S.-W."/>
        </authorList>
    </citation>
    <scope>NUCLEOTIDE SEQUENCE [LARGE SCALE GENOMIC DNA]</scope>
    <source>
        <strain evidence="8 9">1JSPR-7</strain>
    </source>
</reference>
<dbReference type="CDD" id="cd24010">
    <property type="entry name" value="ASKHA_NBD_AcK_PK"/>
    <property type="match status" value="1"/>
</dbReference>
<comment type="catalytic activity">
    <reaction evidence="6">
        <text>acetate + ATP = acetyl phosphate + ADP</text>
        <dbReference type="Rhea" id="RHEA:11352"/>
        <dbReference type="ChEBI" id="CHEBI:22191"/>
        <dbReference type="ChEBI" id="CHEBI:30089"/>
        <dbReference type="ChEBI" id="CHEBI:30616"/>
        <dbReference type="ChEBI" id="CHEBI:456216"/>
        <dbReference type="EC" id="2.7.2.1"/>
    </reaction>
</comment>
<dbReference type="PROSITE" id="PS01076">
    <property type="entry name" value="ACETATE_KINASE_2"/>
    <property type="match status" value="1"/>
</dbReference>
<dbReference type="Proteomes" id="UP000269374">
    <property type="component" value="Chromosome"/>
</dbReference>
<keyword evidence="4 6" id="KW-0418">Kinase</keyword>
<evidence type="ECO:0000256" key="3">
    <source>
        <dbReference type="ARBA" id="ARBA00022741"/>
    </source>
</evidence>
<organism evidence="8 9">
    <name type="scientific">Lactococcus allomyrinae</name>
    <dbReference type="NCBI Taxonomy" id="2419773"/>
    <lineage>
        <taxon>Bacteria</taxon>
        <taxon>Bacillati</taxon>
        <taxon>Bacillota</taxon>
        <taxon>Bacilli</taxon>
        <taxon>Lactobacillales</taxon>
        <taxon>Streptococcaceae</taxon>
        <taxon>Lactococcus</taxon>
    </lineage>
</organism>
<evidence type="ECO:0000256" key="1">
    <source>
        <dbReference type="ARBA" id="ARBA00008748"/>
    </source>
</evidence>
<dbReference type="OrthoDB" id="9802453at2"/>
<dbReference type="GO" id="GO:0006083">
    <property type="term" value="P:acetate metabolic process"/>
    <property type="evidence" value="ECO:0007669"/>
    <property type="project" value="TreeGrafter"/>
</dbReference>
<feature type="binding site" evidence="6">
    <location>
        <position position="8"/>
    </location>
    <ligand>
        <name>Mg(2+)</name>
        <dbReference type="ChEBI" id="CHEBI:18420"/>
    </ligand>
</feature>
<dbReference type="GO" id="GO:0005737">
    <property type="term" value="C:cytoplasm"/>
    <property type="evidence" value="ECO:0007669"/>
    <property type="project" value="UniProtKB-SubCell"/>
</dbReference>
<dbReference type="PANTHER" id="PTHR21060:SF15">
    <property type="entry name" value="ACETATE KINASE-RELATED"/>
    <property type="match status" value="1"/>
</dbReference>
<keyword evidence="6" id="KW-0479">Metal-binding</keyword>
<dbReference type="InterPro" id="IPR000890">
    <property type="entry name" value="Aliphatic_acid_kin_short-chain"/>
</dbReference>
<comment type="subcellular location">
    <subcellularLocation>
        <location evidence="6">Cytoplasm</location>
    </subcellularLocation>
</comment>
<evidence type="ECO:0000256" key="2">
    <source>
        <dbReference type="ARBA" id="ARBA00022679"/>
    </source>
</evidence>
<dbReference type="EMBL" id="CP032627">
    <property type="protein sequence ID" value="AYG01037.1"/>
    <property type="molecule type" value="Genomic_DNA"/>
</dbReference>
<keyword evidence="6" id="KW-0963">Cytoplasm</keyword>
<feature type="site" description="Transition state stabilizer" evidence="6">
    <location>
        <position position="178"/>
    </location>
</feature>